<dbReference type="RefSeq" id="XP_012185175.1">
    <property type="nucleotide sequence ID" value="XM_012329785.1"/>
</dbReference>
<evidence type="ECO:0000256" key="1">
    <source>
        <dbReference type="SAM" id="MobiDB-lite"/>
    </source>
</evidence>
<organism evidence="2 3">
    <name type="scientific">Fibroporia radiculosa</name>
    <dbReference type="NCBI Taxonomy" id="599839"/>
    <lineage>
        <taxon>Eukaryota</taxon>
        <taxon>Fungi</taxon>
        <taxon>Dikarya</taxon>
        <taxon>Basidiomycota</taxon>
        <taxon>Agaricomycotina</taxon>
        <taxon>Agaricomycetes</taxon>
        <taxon>Polyporales</taxon>
        <taxon>Fibroporiaceae</taxon>
        <taxon>Fibroporia</taxon>
    </lineage>
</organism>
<protein>
    <submittedName>
        <fullName evidence="2">Uncharacterized protein</fullName>
    </submittedName>
</protein>
<evidence type="ECO:0000313" key="2">
    <source>
        <dbReference type="EMBL" id="CCM05892.1"/>
    </source>
</evidence>
<dbReference type="STRING" id="599839.J4I285"/>
<dbReference type="Proteomes" id="UP000006352">
    <property type="component" value="Unassembled WGS sequence"/>
</dbReference>
<dbReference type="AlphaFoldDB" id="J4I285"/>
<sequence>MRVKISSAPPLPVCKAWFSVYSASTVLELKLLLCSDLPALRDARLDAKDLVLVLEEFELLDSSPIDVVRDGDLIVIKRNSLVPSNKRKAPTSDHSPARKRTKHVADELRSKTLLSSTATHEKPRPYVQRGSSPSSSSSSNSESESNTSNSSDTTSESDSGSDSNSETSSSASSASSSPSVEATQPAQSKEKTCSVLGSVTAAQSLAFSRDSRASVTATVFVPPGLGKPSTHSRNVRRRRKRMYERLAATAEPVSVNEIPLGLRTRIPESAPPQQIPLVMSAPKPSIEATQEPPVIMMASLQNKNKRKGFKKSMSSVIPPKIIFDVEDDAAGPSHSTISAEQALPFSSVDTIDQDVYLANARLIPPSEKQERGLLPAHMFVTSVDVEEGLHPKRNKRKKRARLQDPEEVADDDYQLPYDDMEYGQIAPEPTERLRARSVPTHESSALDRAAVNAKWVSLVKLSVPSQLKPDIVVAWKELGINPTTFTPEMLLHLGRVVSCAEQLVVKPILEHSPAEISFGGLIVAEDEEVDHVEMEQAYLWSDVTQGDWRIVP</sequence>
<feature type="compositionally biased region" description="Low complexity" evidence="1">
    <location>
        <begin position="130"/>
        <end position="179"/>
    </location>
</feature>
<dbReference type="EMBL" id="HE797212">
    <property type="protein sequence ID" value="CCM05892.1"/>
    <property type="molecule type" value="Genomic_DNA"/>
</dbReference>
<feature type="region of interest" description="Disordered" evidence="1">
    <location>
        <begin position="84"/>
        <end position="192"/>
    </location>
</feature>
<dbReference type="GeneID" id="24100803"/>
<name>J4I285_9APHY</name>
<dbReference type="OrthoDB" id="74813at2759"/>
<proteinExistence type="predicted"/>
<keyword evidence="3" id="KW-1185">Reference proteome</keyword>
<accession>J4I285</accession>
<reference evidence="2 3" key="1">
    <citation type="journal article" date="2012" name="Appl. Environ. Microbiol.">
        <title>Short-read sequencing for genomic analysis of the brown rot fungus Fibroporia radiculosa.</title>
        <authorList>
            <person name="Tang J.D."/>
            <person name="Perkins A.D."/>
            <person name="Sonstegard T.S."/>
            <person name="Schroeder S.G."/>
            <person name="Burgess S.C."/>
            <person name="Diehl S.V."/>
        </authorList>
    </citation>
    <scope>NUCLEOTIDE SEQUENCE [LARGE SCALE GENOMIC DNA]</scope>
    <source>
        <strain evidence="2 3">TFFH 294</strain>
    </source>
</reference>
<feature type="region of interest" description="Disordered" evidence="1">
    <location>
        <begin position="390"/>
        <end position="412"/>
    </location>
</feature>
<feature type="compositionally biased region" description="Basic residues" evidence="1">
    <location>
        <begin position="391"/>
        <end position="400"/>
    </location>
</feature>
<gene>
    <name evidence="2" type="ORF">FIBRA_08130</name>
</gene>
<dbReference type="InParanoid" id="J4I285"/>
<dbReference type="HOGENOM" id="CLU_017235_0_0_1"/>
<evidence type="ECO:0000313" key="3">
    <source>
        <dbReference type="Proteomes" id="UP000006352"/>
    </source>
</evidence>